<dbReference type="SUPFAM" id="SSF53098">
    <property type="entry name" value="Ribonuclease H-like"/>
    <property type="match status" value="1"/>
</dbReference>
<dbReference type="InterPro" id="IPR000305">
    <property type="entry name" value="GIY-YIG_endonuc"/>
</dbReference>
<dbReference type="PANTHER" id="PTHR30562:SF10">
    <property type="entry name" value="EXCINUCLEASE CHO"/>
    <property type="match status" value="1"/>
</dbReference>
<dbReference type="PANTHER" id="PTHR30562">
    <property type="entry name" value="UVRC/OXIDOREDUCTASE"/>
    <property type="match status" value="1"/>
</dbReference>
<protein>
    <recommendedName>
        <fullName evidence="7">Excinuclease cho</fullName>
    </recommendedName>
    <alternativeName>
        <fullName evidence="9">Endonuclease cho</fullName>
    </alternativeName>
    <alternativeName>
        <fullName evidence="8">UvrC homolog protein</fullName>
    </alternativeName>
</protein>
<dbReference type="CDD" id="cd10434">
    <property type="entry name" value="GIY-YIG_UvrC_Cho"/>
    <property type="match status" value="1"/>
</dbReference>
<evidence type="ECO:0000256" key="6">
    <source>
        <dbReference type="ARBA" id="ARBA00023236"/>
    </source>
</evidence>
<evidence type="ECO:0000313" key="12">
    <source>
        <dbReference type="Proteomes" id="UP001166021"/>
    </source>
</evidence>
<evidence type="ECO:0000256" key="7">
    <source>
        <dbReference type="ARBA" id="ARBA00040756"/>
    </source>
</evidence>
<sequence>MYTIVDIETTGNGIKGNKITEISIFKYDGHKVVDEFTSLVNPECEIPYFITGLTGIDNDMVRNAPTLDKIADKILEITDETIFVAHSVGFDYNVIKNEFSSLGIDFVRKKLCTVRLSRKLIPGYNSYSLGKLCSALNIPLTDRHRARGDAHATTLLFHKLLRTDGAESVFKTFLNARSQETTLPPSLPKSIYDELPTTPGIYYFKNAKGKIIYIGKAINIKKRVLSHFYDKATKEIQMCAETADIDHELAGSDLVALLMESAAIKHHYPQYNRSQKRNIQRYGIFTYEDRNGILHMAFNKIKLTPDPITIFYNTTDCRLYLEELCKTFSLCAKFCHLQENVATCSHYRIKKCDGICSGDESVEDYNSKVKEAVAHARHKEESLMLIEKGRNFGEHAFVMIKNGIYSGYGFVDKDIQINTTEDLEAFLIPQKSTLESERIVKSYLIRNPQKLQVLPAT</sequence>
<evidence type="ECO:0000256" key="2">
    <source>
        <dbReference type="ARBA" id="ARBA00022769"/>
    </source>
</evidence>
<dbReference type="RefSeq" id="WP_188243615.1">
    <property type="nucleotide sequence ID" value="NZ_JABTCF010000005.1"/>
</dbReference>
<dbReference type="CDD" id="cd06127">
    <property type="entry name" value="DEDDh"/>
    <property type="match status" value="1"/>
</dbReference>
<keyword evidence="12" id="KW-1185">Reference proteome</keyword>
<keyword evidence="6" id="KW-0742">SOS response</keyword>
<keyword evidence="1" id="KW-0227">DNA damage</keyword>
<keyword evidence="4" id="KW-0267">Excision nuclease</keyword>
<dbReference type="InterPro" id="IPR036397">
    <property type="entry name" value="RNaseH_sf"/>
</dbReference>
<dbReference type="Proteomes" id="UP001166021">
    <property type="component" value="Unassembled WGS sequence"/>
</dbReference>
<dbReference type="InterPro" id="IPR013520">
    <property type="entry name" value="Ribonucl_H"/>
</dbReference>
<evidence type="ECO:0000259" key="10">
    <source>
        <dbReference type="PROSITE" id="PS50164"/>
    </source>
</evidence>
<feature type="domain" description="GIY-YIG" evidence="10">
    <location>
        <begin position="197"/>
        <end position="273"/>
    </location>
</feature>
<dbReference type="Pfam" id="PF00929">
    <property type="entry name" value="RNase_T"/>
    <property type="match status" value="1"/>
</dbReference>
<keyword evidence="3" id="KW-0378">Hydrolase</keyword>
<evidence type="ECO:0000256" key="4">
    <source>
        <dbReference type="ARBA" id="ARBA00022881"/>
    </source>
</evidence>
<keyword evidence="5" id="KW-0234">DNA repair</keyword>
<name>A0ABR7UZW8_9FLAO</name>
<reference evidence="11" key="1">
    <citation type="submission" date="2020-05" db="EMBL/GenBank/DDBJ databases">
        <title>The draft genome sequence of Maribacter sp. ANRC-HE7.</title>
        <authorList>
            <person name="Mu L."/>
        </authorList>
    </citation>
    <scope>NUCLEOTIDE SEQUENCE</scope>
    <source>
        <strain evidence="11">ANRC-HE7</strain>
    </source>
</reference>
<evidence type="ECO:0000256" key="1">
    <source>
        <dbReference type="ARBA" id="ARBA00022763"/>
    </source>
</evidence>
<accession>A0ABR7UZW8</accession>
<dbReference type="SMART" id="SM00465">
    <property type="entry name" value="GIYc"/>
    <property type="match status" value="1"/>
</dbReference>
<comment type="caution">
    <text evidence="11">The sequence shown here is derived from an EMBL/GenBank/DDBJ whole genome shotgun (WGS) entry which is preliminary data.</text>
</comment>
<dbReference type="Gene3D" id="3.30.420.10">
    <property type="entry name" value="Ribonuclease H-like superfamily/Ribonuclease H"/>
    <property type="match status" value="1"/>
</dbReference>
<dbReference type="InterPro" id="IPR047296">
    <property type="entry name" value="GIY-YIG_UvrC_Cho"/>
</dbReference>
<dbReference type="InterPro" id="IPR050066">
    <property type="entry name" value="UvrABC_protein_C"/>
</dbReference>
<dbReference type="InterPro" id="IPR035901">
    <property type="entry name" value="GIY-YIG_endonuc_sf"/>
</dbReference>
<dbReference type="EMBL" id="JABTCF010000005">
    <property type="protein sequence ID" value="MBD0778103.1"/>
    <property type="molecule type" value="Genomic_DNA"/>
</dbReference>
<evidence type="ECO:0000256" key="3">
    <source>
        <dbReference type="ARBA" id="ARBA00022801"/>
    </source>
</evidence>
<dbReference type="PROSITE" id="PS50164">
    <property type="entry name" value="GIY_YIG"/>
    <property type="match status" value="1"/>
</dbReference>
<evidence type="ECO:0000256" key="8">
    <source>
        <dbReference type="ARBA" id="ARBA00042138"/>
    </source>
</evidence>
<dbReference type="Pfam" id="PF01541">
    <property type="entry name" value="GIY-YIG"/>
    <property type="match status" value="1"/>
</dbReference>
<organism evidence="11 12">
    <name type="scientific">Maribacter aquimaris</name>
    <dbReference type="NCBI Taxonomy" id="2737171"/>
    <lineage>
        <taxon>Bacteria</taxon>
        <taxon>Pseudomonadati</taxon>
        <taxon>Bacteroidota</taxon>
        <taxon>Flavobacteriia</taxon>
        <taxon>Flavobacteriales</taxon>
        <taxon>Flavobacteriaceae</taxon>
        <taxon>Maribacter</taxon>
    </lineage>
</organism>
<proteinExistence type="predicted"/>
<evidence type="ECO:0000256" key="9">
    <source>
        <dbReference type="ARBA" id="ARBA00042732"/>
    </source>
</evidence>
<dbReference type="Gene3D" id="3.40.1440.10">
    <property type="entry name" value="GIY-YIG endonuclease"/>
    <property type="match status" value="1"/>
</dbReference>
<dbReference type="InterPro" id="IPR012337">
    <property type="entry name" value="RNaseH-like_sf"/>
</dbReference>
<keyword evidence="2" id="KW-0228">DNA excision</keyword>
<gene>
    <name evidence="11" type="ORF">HPE56_09890</name>
</gene>
<evidence type="ECO:0000256" key="5">
    <source>
        <dbReference type="ARBA" id="ARBA00023204"/>
    </source>
</evidence>
<evidence type="ECO:0000313" key="11">
    <source>
        <dbReference type="EMBL" id="MBD0778103.1"/>
    </source>
</evidence>
<dbReference type="SUPFAM" id="SSF82771">
    <property type="entry name" value="GIY-YIG endonuclease"/>
    <property type="match status" value="1"/>
</dbReference>
<dbReference type="SMART" id="SM00479">
    <property type="entry name" value="EXOIII"/>
    <property type="match status" value="1"/>
</dbReference>